<protein>
    <submittedName>
        <fullName evidence="1">Membrane dipeptidase</fullName>
    </submittedName>
</protein>
<dbReference type="InterPro" id="IPR008257">
    <property type="entry name" value="Pept_M19"/>
</dbReference>
<dbReference type="EMBL" id="CP147251">
    <property type="protein sequence ID" value="WYJ77711.1"/>
    <property type="molecule type" value="Genomic_DNA"/>
</dbReference>
<organism evidence="1 2">
    <name type="scientific">Candidatus Enterococcus lowellii</name>
    <dbReference type="NCBI Taxonomy" id="2230877"/>
    <lineage>
        <taxon>Bacteria</taxon>
        <taxon>Bacillati</taxon>
        <taxon>Bacillota</taxon>
        <taxon>Bacilli</taxon>
        <taxon>Lactobacillales</taxon>
        <taxon>Enterococcaceae</taxon>
        <taxon>Enterococcus</taxon>
    </lineage>
</organism>
<dbReference type="InterPro" id="IPR032466">
    <property type="entry name" value="Metal_Hydrolase"/>
</dbReference>
<dbReference type="PANTHER" id="PTHR10443">
    <property type="entry name" value="MICROSOMAL DIPEPTIDASE"/>
    <property type="match status" value="1"/>
</dbReference>
<keyword evidence="2" id="KW-1185">Reference proteome</keyword>
<name>A0ABZ2SRD2_9ENTE</name>
<gene>
    <name evidence="1" type="ORF">DOK78_002349</name>
</gene>
<dbReference type="SUPFAM" id="SSF51556">
    <property type="entry name" value="Metallo-dependent hydrolases"/>
    <property type="match status" value="1"/>
</dbReference>
<proteinExistence type="predicted"/>
<evidence type="ECO:0000313" key="2">
    <source>
        <dbReference type="Proteomes" id="UP000664701"/>
    </source>
</evidence>
<dbReference type="Pfam" id="PF01244">
    <property type="entry name" value="Peptidase_M19"/>
    <property type="match status" value="1"/>
</dbReference>
<sequence length="320" mass="36426">MKVIDMHCDTIMRIFTSTANLAENNLQIDLEKMRQGDYLLQNFAIFLDKEAEDSPYQTAKAMINCFYQQMEQYSQIIRPVTRYEEIIQNDQQHILSALLTMEEGAPLEGNVEKLAEFYQLGVRMLTLTWNYTNEIGFPNARYWNSETQTLSSQQGLTKRGIEIAQAMNELGMIIDVSHGSDQLVEDVLTHTTAPFVASHSNARACFPHFRNLPDSLIKKIADRGGVIGLNFSEDFLRTRQQKLPLINQLVTHAIHMKNIGGIDVIGFGSDFDGIPVSHELPDATIFPTIYDAFQKAGFTTSEIEKIFHQNVLRLYKELLI</sequence>
<reference evidence="1 2" key="1">
    <citation type="submission" date="2024-03" db="EMBL/GenBank/DDBJ databases">
        <title>The Genome Sequence of Enterococcus sp. DIV2402.</title>
        <authorList>
            <consortium name="The Broad Institute Genomics Platform"/>
            <consortium name="The Broad Institute Microbial Omics Core"/>
            <consortium name="The Broad Institute Genomic Center for Infectious Diseases"/>
            <person name="Earl A."/>
            <person name="Manson A."/>
            <person name="Gilmore M."/>
            <person name="Schwartman J."/>
            <person name="Shea T."/>
            <person name="Abouelleil A."/>
            <person name="Cao P."/>
            <person name="Chapman S."/>
            <person name="Cusick C."/>
            <person name="Young S."/>
            <person name="Neafsey D."/>
            <person name="Nusbaum C."/>
            <person name="Birren B."/>
        </authorList>
    </citation>
    <scope>NUCLEOTIDE SEQUENCE [LARGE SCALE GENOMIC DNA]</scope>
    <source>
        <strain evidence="1 2">DIV2402</strain>
    </source>
</reference>
<dbReference type="PROSITE" id="PS51365">
    <property type="entry name" value="RENAL_DIPEPTIDASE_2"/>
    <property type="match status" value="1"/>
</dbReference>
<evidence type="ECO:0000313" key="1">
    <source>
        <dbReference type="EMBL" id="WYJ77711.1"/>
    </source>
</evidence>
<dbReference type="PANTHER" id="PTHR10443:SF12">
    <property type="entry name" value="DIPEPTIDASE"/>
    <property type="match status" value="1"/>
</dbReference>
<accession>A0ABZ2SRD2</accession>
<dbReference type="Gene3D" id="3.20.20.140">
    <property type="entry name" value="Metal-dependent hydrolases"/>
    <property type="match status" value="1"/>
</dbReference>
<dbReference type="CDD" id="cd01301">
    <property type="entry name" value="rDP_like"/>
    <property type="match status" value="1"/>
</dbReference>
<dbReference type="Proteomes" id="UP000664701">
    <property type="component" value="Chromosome"/>
</dbReference>